<keyword evidence="3" id="KW-1185">Reference proteome</keyword>
<reference evidence="2 3" key="1">
    <citation type="journal article" date="2021" name="Plant Biotechnol. J.">
        <title>Multi-omics assisted identification of the key and species-specific regulatory components of drought-tolerant mechanisms in Gossypium stocksii.</title>
        <authorList>
            <person name="Yu D."/>
            <person name="Ke L."/>
            <person name="Zhang D."/>
            <person name="Wu Y."/>
            <person name="Sun Y."/>
            <person name="Mei J."/>
            <person name="Sun J."/>
            <person name="Sun Y."/>
        </authorList>
    </citation>
    <scope>NUCLEOTIDE SEQUENCE [LARGE SCALE GENOMIC DNA]</scope>
    <source>
        <strain evidence="3">cv. E1</strain>
        <tissue evidence="2">Leaf</tissue>
    </source>
</reference>
<feature type="compositionally biased region" description="Basic and acidic residues" evidence="1">
    <location>
        <begin position="89"/>
        <end position="109"/>
    </location>
</feature>
<organism evidence="2 3">
    <name type="scientific">Gossypium stocksii</name>
    <dbReference type="NCBI Taxonomy" id="47602"/>
    <lineage>
        <taxon>Eukaryota</taxon>
        <taxon>Viridiplantae</taxon>
        <taxon>Streptophyta</taxon>
        <taxon>Embryophyta</taxon>
        <taxon>Tracheophyta</taxon>
        <taxon>Spermatophyta</taxon>
        <taxon>Magnoliopsida</taxon>
        <taxon>eudicotyledons</taxon>
        <taxon>Gunneridae</taxon>
        <taxon>Pentapetalae</taxon>
        <taxon>rosids</taxon>
        <taxon>malvids</taxon>
        <taxon>Malvales</taxon>
        <taxon>Malvaceae</taxon>
        <taxon>Malvoideae</taxon>
        <taxon>Gossypium</taxon>
    </lineage>
</organism>
<evidence type="ECO:0000313" key="3">
    <source>
        <dbReference type="Proteomes" id="UP000828251"/>
    </source>
</evidence>
<dbReference type="PANTHER" id="PTHR34676">
    <property type="entry name" value="DUF4219 DOMAIN-CONTAINING PROTEIN-RELATED"/>
    <property type="match status" value="1"/>
</dbReference>
<gene>
    <name evidence="2" type="ORF">J1N35_011769</name>
</gene>
<evidence type="ECO:0008006" key="4">
    <source>
        <dbReference type="Google" id="ProtNLM"/>
    </source>
</evidence>
<protein>
    <recommendedName>
        <fullName evidence="4">UBN2 domain-containing protein</fullName>
    </recommendedName>
</protein>
<dbReference type="OrthoDB" id="1738629at2759"/>
<feature type="compositionally biased region" description="Polar residues" evidence="1">
    <location>
        <begin position="71"/>
        <end position="82"/>
    </location>
</feature>
<feature type="region of interest" description="Disordered" evidence="1">
    <location>
        <begin position="66"/>
        <end position="109"/>
    </location>
</feature>
<name>A0A9D4ADW7_9ROSI</name>
<dbReference type="AlphaFoldDB" id="A0A9D4ADW7"/>
<comment type="caution">
    <text evidence="2">The sequence shown here is derived from an EMBL/GenBank/DDBJ whole genome shotgun (WGS) entry which is preliminary data.</text>
</comment>
<accession>A0A9D4ADW7</accession>
<sequence>MTNSIFHVNDDGSINVSATDVSTTSDNSTILFVTGVCDIIHLYTDNVANTPASLFYQGGSFLQPPVRTMDDTQWQPRMTPHSTTEEGDEDKHDGRGEDEDKKEEELKPQLDKLEVTHEGTSRVKKSNVGILTFNYEMFKKKPKRDIKAMFDRFTIIINEVKSYGKTYPNEEVVRKMFRSLSMSWESKVTAIKEVKILETLSLDELVDSFLTHEIRLKKGNKEEKVKKKKRRRLE</sequence>
<proteinExistence type="predicted"/>
<dbReference type="PANTHER" id="PTHR34676:SF8">
    <property type="entry name" value="TRANSMEMBRANE PROTEIN"/>
    <property type="match status" value="1"/>
</dbReference>
<dbReference type="Proteomes" id="UP000828251">
    <property type="component" value="Unassembled WGS sequence"/>
</dbReference>
<evidence type="ECO:0000256" key="1">
    <source>
        <dbReference type="SAM" id="MobiDB-lite"/>
    </source>
</evidence>
<dbReference type="EMBL" id="JAIQCV010000004">
    <property type="protein sequence ID" value="KAH1108001.1"/>
    <property type="molecule type" value="Genomic_DNA"/>
</dbReference>
<dbReference type="Pfam" id="PF14223">
    <property type="entry name" value="Retrotran_gag_2"/>
    <property type="match status" value="1"/>
</dbReference>
<evidence type="ECO:0000313" key="2">
    <source>
        <dbReference type="EMBL" id="KAH1108001.1"/>
    </source>
</evidence>